<name>A0A380NVV1_WEIVI</name>
<evidence type="ECO:0000313" key="2">
    <source>
        <dbReference type="EMBL" id="SUP52138.1"/>
    </source>
</evidence>
<sequence length="66" mass="7756">MSRKNILVFFCMLALGGVIFWWSFRDVSWAQFASSIAGAHWGWLILALVAMMFICYWKQLWSRFCG</sequence>
<organism evidence="2 3">
    <name type="scientific">Weissella viridescens</name>
    <name type="common">Lactobacillus viridescens</name>
    <dbReference type="NCBI Taxonomy" id="1629"/>
    <lineage>
        <taxon>Bacteria</taxon>
        <taxon>Bacillati</taxon>
        <taxon>Bacillota</taxon>
        <taxon>Bacilli</taxon>
        <taxon>Lactobacillales</taxon>
        <taxon>Lactobacillaceae</taxon>
        <taxon>Weissella</taxon>
    </lineage>
</organism>
<keyword evidence="1" id="KW-0812">Transmembrane</keyword>
<evidence type="ECO:0000313" key="3">
    <source>
        <dbReference type="Proteomes" id="UP000254621"/>
    </source>
</evidence>
<protein>
    <submittedName>
        <fullName evidence="2">Uncharacterized protein</fullName>
    </submittedName>
</protein>
<keyword evidence="1" id="KW-1133">Transmembrane helix</keyword>
<dbReference type="AlphaFoldDB" id="A0A380NVV1"/>
<dbReference type="Proteomes" id="UP000254621">
    <property type="component" value="Unassembled WGS sequence"/>
</dbReference>
<evidence type="ECO:0000256" key="1">
    <source>
        <dbReference type="SAM" id="Phobius"/>
    </source>
</evidence>
<reference evidence="2 3" key="1">
    <citation type="submission" date="2018-06" db="EMBL/GenBank/DDBJ databases">
        <authorList>
            <consortium name="Pathogen Informatics"/>
            <person name="Doyle S."/>
        </authorList>
    </citation>
    <scope>NUCLEOTIDE SEQUENCE [LARGE SCALE GENOMIC DNA]</scope>
    <source>
        <strain evidence="2 3">NCTC13645</strain>
    </source>
</reference>
<accession>A0A380NVV1</accession>
<feature type="transmembrane region" description="Helical" evidence="1">
    <location>
        <begin position="36"/>
        <end position="57"/>
    </location>
</feature>
<feature type="transmembrane region" description="Helical" evidence="1">
    <location>
        <begin position="7"/>
        <end position="24"/>
    </location>
</feature>
<keyword evidence="1" id="KW-0472">Membrane</keyword>
<gene>
    <name evidence="2" type="ORF">NCTC13645_00011</name>
</gene>
<proteinExistence type="predicted"/>
<dbReference type="EMBL" id="UHIV01000001">
    <property type="protein sequence ID" value="SUP52138.1"/>
    <property type="molecule type" value="Genomic_DNA"/>
</dbReference>